<sequence>MQVPAVLMRGGTSRGLFFHDSDLPADPELRDRFILAAYGSPDPYRRQVDGVGGATSATSKVAIIADGRHLGVDVTYEFGQVSIDCPLVDRTGTCGNMSAAVGIFAVEEGLVPVTDPVTRVKFLNLNTGKSVTAHVPTRDGRYDPAGDFSIPGVPGTGASIRLDYLHPGGAVTGALLPTGRTVDEVEVPGLGAVEMSVVDAANPLLFVRWEALGLDGTELPDEIDSDAALLSRLELVRAAAGVHIGTAPSVEEATARTPSVPKLALVGAPRDYPLADGMVQHRKGQTLRASMMSMGRLHRSFALSGAICTAVAAAIPGTVVSQVAEGEAPEGEIRIGHPSGVLPMTARVEREGDGWSVPVVSGYRTARRLMTGEVVVPDWKVGAVHA</sequence>
<comment type="caution">
    <text evidence="3">The sequence shown here is derived from an EMBL/GenBank/DDBJ whole genome shotgun (WGS) entry which is preliminary data.</text>
</comment>
<dbReference type="Proteomes" id="UP001166784">
    <property type="component" value="Unassembled WGS sequence"/>
</dbReference>
<dbReference type="Gene3D" id="3.10.310.10">
    <property type="entry name" value="Diaminopimelate Epimerase, Chain A, domain 1"/>
    <property type="match status" value="2"/>
</dbReference>
<name>A0ABS9SZA8_9ACTN</name>
<dbReference type="SUPFAM" id="SSF54506">
    <property type="entry name" value="Diaminopimelate epimerase-like"/>
    <property type="match status" value="2"/>
</dbReference>
<dbReference type="EMBL" id="JAKWJU010000002">
    <property type="protein sequence ID" value="MCH6161611.1"/>
    <property type="molecule type" value="Genomic_DNA"/>
</dbReference>
<reference evidence="3" key="1">
    <citation type="submission" date="2022-03" db="EMBL/GenBank/DDBJ databases">
        <authorList>
            <person name="Santos J.D.N."/>
            <person name="Kallscheuer N."/>
            <person name="Jogler C."/>
            <person name="Lage O.M."/>
        </authorList>
    </citation>
    <scope>NUCLEOTIDE SEQUENCE</scope>
    <source>
        <strain evidence="3">M600PL45_2</strain>
    </source>
</reference>
<evidence type="ECO:0000313" key="4">
    <source>
        <dbReference type="Proteomes" id="UP001166784"/>
    </source>
</evidence>
<dbReference type="PANTHER" id="PTHR43709">
    <property type="entry name" value="ACONITATE ISOMERASE-RELATED"/>
    <property type="match status" value="1"/>
</dbReference>
<protein>
    <submittedName>
        <fullName evidence="3">PrpF protein</fullName>
    </submittedName>
</protein>
<reference evidence="3" key="2">
    <citation type="journal article" date="2023" name="Int. J. Syst. Evol. Microbiol.">
        <title>Streptomyces marispadix sp. nov., isolated from marine beach sediment of the Northern Coast of Portugal.</title>
        <authorList>
            <person name="dos Santos J.D.N."/>
            <person name="Vitorino I.R."/>
            <person name="Kallscheuer N."/>
            <person name="Srivastava A."/>
            <person name="Krautwurst S."/>
            <person name="Marz M."/>
            <person name="Jogler C."/>
            <person name="Lobo Da Cunha A."/>
            <person name="Catita J."/>
            <person name="Goncalves H."/>
            <person name="Gonzalez I."/>
            <person name="Reyes F."/>
            <person name="Lage O.M."/>
        </authorList>
    </citation>
    <scope>NUCLEOTIDE SEQUENCE</scope>
    <source>
        <strain evidence="3">M600PL45_2</strain>
    </source>
</reference>
<evidence type="ECO:0000313" key="3">
    <source>
        <dbReference type="EMBL" id="MCH6161611.1"/>
    </source>
</evidence>
<evidence type="ECO:0000256" key="1">
    <source>
        <dbReference type="ARBA" id="ARBA00007673"/>
    </source>
</evidence>
<accession>A0ABS9SZA8</accession>
<keyword evidence="2" id="KW-0413">Isomerase</keyword>
<proteinExistence type="inferred from homology"/>
<keyword evidence="4" id="KW-1185">Reference proteome</keyword>
<organism evidence="3 4">
    <name type="scientific">Streptomyces marispadix</name>
    <dbReference type="NCBI Taxonomy" id="2922868"/>
    <lineage>
        <taxon>Bacteria</taxon>
        <taxon>Bacillati</taxon>
        <taxon>Actinomycetota</taxon>
        <taxon>Actinomycetes</taxon>
        <taxon>Kitasatosporales</taxon>
        <taxon>Streptomycetaceae</taxon>
        <taxon>Streptomyces</taxon>
    </lineage>
</organism>
<dbReference type="RefSeq" id="WP_241060159.1">
    <property type="nucleotide sequence ID" value="NZ_JAKWJU010000002.1"/>
</dbReference>
<dbReference type="InterPro" id="IPR007400">
    <property type="entry name" value="PrpF-like"/>
</dbReference>
<comment type="similarity">
    <text evidence="1">Belongs to the PrpF family.</text>
</comment>
<dbReference type="Pfam" id="PF04303">
    <property type="entry name" value="PrpF"/>
    <property type="match status" value="1"/>
</dbReference>
<dbReference type="PANTHER" id="PTHR43709:SF2">
    <property type="entry name" value="DUF453 DOMAIN PROTEIN (AFU_ORTHOLOGUE AFUA_6G00360)"/>
    <property type="match status" value="1"/>
</dbReference>
<gene>
    <name evidence="3" type="ORF">MMA15_14770</name>
</gene>
<evidence type="ECO:0000256" key="2">
    <source>
        <dbReference type="ARBA" id="ARBA00023235"/>
    </source>
</evidence>